<dbReference type="PIRSF" id="PIRSF000166">
    <property type="entry name" value="Coproporphyri_ox"/>
    <property type="match status" value="1"/>
</dbReference>
<dbReference type="NCBIfam" id="NF003727">
    <property type="entry name" value="PRK05330.1"/>
    <property type="match status" value="1"/>
</dbReference>
<dbReference type="GO" id="GO:0015995">
    <property type="term" value="P:chlorophyll biosynthetic process"/>
    <property type="evidence" value="ECO:0007669"/>
    <property type="project" value="UniProtKB-UniRule"/>
</dbReference>
<accession>A0A1B7VV45</accession>
<feature type="binding site" evidence="8">
    <location>
        <begin position="128"/>
        <end position="130"/>
    </location>
    <ligand>
        <name>substrate</name>
    </ligand>
</feature>
<dbReference type="PANTHER" id="PTHR10755">
    <property type="entry name" value="COPROPORPHYRINOGEN III OXIDASE, MITOCHONDRIAL"/>
    <property type="match status" value="1"/>
</dbReference>
<dbReference type="Pfam" id="PF01218">
    <property type="entry name" value="Coprogen_oxidas"/>
    <property type="match status" value="1"/>
</dbReference>
<evidence type="ECO:0000256" key="7">
    <source>
        <dbReference type="ARBA" id="ARBA00059632"/>
    </source>
</evidence>
<evidence type="ECO:0000256" key="8">
    <source>
        <dbReference type="HAMAP-Rule" id="MF_00333"/>
    </source>
</evidence>
<evidence type="ECO:0000256" key="4">
    <source>
        <dbReference type="ARBA" id="ARBA00022490"/>
    </source>
</evidence>
<dbReference type="SUPFAM" id="SSF102886">
    <property type="entry name" value="Coproporphyrinogen III oxidase"/>
    <property type="match status" value="1"/>
</dbReference>
<dbReference type="InterPro" id="IPR036406">
    <property type="entry name" value="Coprogen_oxidase_aer_sf"/>
</dbReference>
<comment type="caution">
    <text evidence="8">Lacks conserved residue(s) required for the propagation of feature annotation.</text>
</comment>
<feature type="binding site" evidence="8">
    <location>
        <position position="112"/>
    </location>
    <ligand>
        <name>substrate</name>
    </ligand>
</feature>
<evidence type="ECO:0000256" key="6">
    <source>
        <dbReference type="ARBA" id="ARBA00023244"/>
    </source>
</evidence>
<feature type="binding site" evidence="8">
    <location>
        <position position="116"/>
    </location>
    <ligand>
        <name>a divalent metal cation</name>
        <dbReference type="ChEBI" id="CHEBI:60240"/>
    </ligand>
</feature>
<keyword evidence="6 8" id="KW-0627">Porphyrin biosynthesis</keyword>
<evidence type="ECO:0000256" key="2">
    <source>
        <dbReference type="ARBA" id="ARBA00010644"/>
    </source>
</evidence>
<feature type="binding site" evidence="8">
    <location>
        <position position="190"/>
    </location>
    <ligand>
        <name>a divalent metal cation</name>
        <dbReference type="ChEBI" id="CHEBI:60240"/>
    </ligand>
</feature>
<dbReference type="PATRIC" id="fig|1710894.3.peg.503"/>
<dbReference type="STRING" id="1803587.GCA_001593825_00561"/>
<comment type="similarity">
    <text evidence="2 8">Belongs to the aerobic coproporphyrinogen-III oxidase family.</text>
</comment>
<comment type="caution">
    <text evidence="9">The sequence shown here is derived from an EMBL/GenBank/DDBJ whole genome shotgun (WGS) entry which is preliminary data.</text>
</comment>
<comment type="subunit">
    <text evidence="3 8">Homodimer.</text>
</comment>
<keyword evidence="4 8" id="KW-0963">Cytoplasm</keyword>
<evidence type="ECO:0000256" key="3">
    <source>
        <dbReference type="ARBA" id="ARBA00011738"/>
    </source>
</evidence>
<dbReference type="PRINTS" id="PR00073">
    <property type="entry name" value="COPRGNOXDASE"/>
</dbReference>
<gene>
    <name evidence="8" type="primary">hemF</name>
    <name evidence="9" type="ORF">AN481_13050</name>
</gene>
<keyword evidence="5 8" id="KW-0560">Oxidoreductase</keyword>
<dbReference type="EMBL" id="LJOY01000043">
    <property type="protein sequence ID" value="OBQ24851.1"/>
    <property type="molecule type" value="Genomic_DNA"/>
</dbReference>
<name>A0A1B7VV45_APHFL</name>
<feature type="binding site" evidence="8">
    <location>
        <position position="126"/>
    </location>
    <ligand>
        <name>a divalent metal cation</name>
        <dbReference type="ChEBI" id="CHEBI:60240"/>
    </ligand>
</feature>
<dbReference type="HAMAP" id="MF_00333">
    <property type="entry name" value="Coprogen_oxidas"/>
    <property type="match status" value="1"/>
</dbReference>
<comment type="catalytic activity">
    <reaction evidence="8">
        <text>coproporphyrinogen III + O2 + 2 H(+) = protoporphyrinogen IX + 2 CO2 + 2 H2O</text>
        <dbReference type="Rhea" id="RHEA:18257"/>
        <dbReference type="ChEBI" id="CHEBI:15377"/>
        <dbReference type="ChEBI" id="CHEBI:15378"/>
        <dbReference type="ChEBI" id="CHEBI:15379"/>
        <dbReference type="ChEBI" id="CHEBI:16526"/>
        <dbReference type="ChEBI" id="CHEBI:57307"/>
        <dbReference type="ChEBI" id="CHEBI:57309"/>
        <dbReference type="EC" id="1.3.3.3"/>
    </reaction>
</comment>
<dbReference type="GO" id="GO:0042803">
    <property type="term" value="F:protein homodimerization activity"/>
    <property type="evidence" value="ECO:0007669"/>
    <property type="project" value="UniProtKB-UniRule"/>
</dbReference>
<dbReference type="UniPathway" id="UPA00251">
    <property type="reaction ID" value="UER00322"/>
</dbReference>
<comment type="cofactor">
    <cofactor evidence="8">
        <name>a divalent metal cation</name>
        <dbReference type="ChEBI" id="CHEBI:60240"/>
    </cofactor>
</comment>
<feature type="active site" description="Proton donor" evidence="8">
    <location>
        <position position="126"/>
    </location>
</feature>
<dbReference type="GO" id="GO:0005737">
    <property type="term" value="C:cytoplasm"/>
    <property type="evidence" value="ECO:0007669"/>
    <property type="project" value="UniProtKB-SubCell"/>
</dbReference>
<dbReference type="GO" id="GO:0004109">
    <property type="term" value="F:coproporphyrinogen oxidase activity"/>
    <property type="evidence" value="ECO:0007669"/>
    <property type="project" value="UniProtKB-UniRule"/>
</dbReference>
<feature type="binding site" evidence="8">
    <location>
        <position position="160"/>
    </location>
    <ligand>
        <name>a divalent metal cation</name>
        <dbReference type="ChEBI" id="CHEBI:60240"/>
    </ligand>
</feature>
<keyword evidence="8" id="KW-0479">Metal-binding</keyword>
<dbReference type="Gene3D" id="3.40.1500.10">
    <property type="entry name" value="Coproporphyrinogen III oxidase, aerobic"/>
    <property type="match status" value="1"/>
</dbReference>
<evidence type="ECO:0000256" key="1">
    <source>
        <dbReference type="ARBA" id="ARBA00005168"/>
    </source>
</evidence>
<dbReference type="AlphaFoldDB" id="A0A1B7VV45"/>
<dbReference type="GO" id="GO:0006782">
    <property type="term" value="P:protoporphyrinogen IX biosynthetic process"/>
    <property type="evidence" value="ECO:0007669"/>
    <property type="project" value="UniProtKB-UniRule"/>
</dbReference>
<dbReference type="FunFam" id="3.40.1500.10:FF:000007">
    <property type="entry name" value="Oxygen-dependent coproporphyrinogen-III oxidase"/>
    <property type="match status" value="1"/>
</dbReference>
<comment type="subcellular location">
    <subcellularLocation>
        <location evidence="8">Cytoplasm</location>
    </subcellularLocation>
</comment>
<evidence type="ECO:0000313" key="10">
    <source>
        <dbReference type="Proteomes" id="UP000092382"/>
    </source>
</evidence>
<evidence type="ECO:0000313" key="9">
    <source>
        <dbReference type="EMBL" id="OBQ24851.1"/>
    </source>
</evidence>
<dbReference type="GO" id="GO:0046872">
    <property type="term" value="F:metal ion binding"/>
    <property type="evidence" value="ECO:0007669"/>
    <property type="project" value="UniProtKB-KW"/>
</dbReference>
<protein>
    <recommendedName>
        <fullName evidence="8">Oxygen-dependent coproporphyrinogen-III oxidase</fullName>
        <shortName evidence="8">CPO</shortName>
        <shortName evidence="8">Coprogen oxidase</shortName>
        <shortName evidence="8">Coproporphyrinogenase</shortName>
        <ecNumber evidence="8">1.3.3.3</ecNumber>
    </recommendedName>
</protein>
<comment type="function">
    <text evidence="8">Involved in the heme and chlorophyll biosynthesis. Catalyzes the aerobic oxidative decarboxylation of propionate groups of rings A and B of coproporphyrinogen-III to yield the vinyl groups in protoporphyrinogen-IX.</text>
</comment>
<comment type="function">
    <text evidence="7">Key enzyme in heme biosynthesis. Catalyzes the oxidative decarboxylation of propionic acid side chains of rings A and B of coproporphyrinogen III.</text>
</comment>
<feature type="site" description="Important for dimerization" evidence="8">
    <location>
        <position position="190"/>
    </location>
</feature>
<organism evidence="9 10">
    <name type="scientific">Aphanizomenon flos-aquae LD13</name>
    <dbReference type="NCBI Taxonomy" id="1710894"/>
    <lineage>
        <taxon>Bacteria</taxon>
        <taxon>Bacillati</taxon>
        <taxon>Cyanobacteriota</taxon>
        <taxon>Cyanophyceae</taxon>
        <taxon>Nostocales</taxon>
        <taxon>Aphanizomenonaceae</taxon>
        <taxon>Aphanizomenon</taxon>
    </lineage>
</organism>
<keyword evidence="8" id="KW-0350">Heme biosynthesis</keyword>
<comment type="pathway">
    <text evidence="1 8">Porphyrin-containing compound metabolism; protoporphyrin-IX biosynthesis; protoporphyrinogen-IX from coproporphyrinogen-III (O2 route): step 1/1.</text>
</comment>
<dbReference type="PANTHER" id="PTHR10755:SF0">
    <property type="entry name" value="OXYGEN-DEPENDENT COPROPORPHYRINOGEN-III OXIDASE, MITOCHONDRIAL"/>
    <property type="match status" value="1"/>
</dbReference>
<proteinExistence type="inferred from homology"/>
<feature type="region of interest" description="Important for dimerization" evidence="8">
    <location>
        <begin position="281"/>
        <end position="316"/>
    </location>
</feature>
<dbReference type="EC" id="1.3.3.3" evidence="8"/>
<dbReference type="Proteomes" id="UP000092382">
    <property type="component" value="Unassembled WGS sequence"/>
</dbReference>
<reference evidence="9 10" key="1">
    <citation type="submission" date="2015-09" db="EMBL/GenBank/DDBJ databases">
        <title>Whole genome shotgun sequence assembly of Aphanizomenon flos-aquae UKL13.</title>
        <authorList>
            <person name="Driscoll C."/>
        </authorList>
    </citation>
    <scope>NUCLEOTIDE SEQUENCE [LARGE SCALE GENOMIC DNA]</scope>
    <source>
        <strain evidence="9">MDT13</strain>
    </source>
</reference>
<dbReference type="InterPro" id="IPR001260">
    <property type="entry name" value="Coprogen_oxidase_aer"/>
</dbReference>
<keyword evidence="8" id="KW-0149">Chlorophyll biosynthesis</keyword>
<evidence type="ECO:0000256" key="5">
    <source>
        <dbReference type="ARBA" id="ARBA00023002"/>
    </source>
</evidence>
<sequence length="350" mass="40008">MLTNAQTPTIIKDSSDFLPGVNAQARVSQFMQNLQDEITQGLEKLDGVGKFREDSWQRPEGGGGRSRILCNGAIFEQAGVNFSEVWGSHLPPSILAQRPEATGHGFYATGTSLVLHPRNPYVPTVHLNYRYFEAGPVWWFGGGADLTPYYPFAEDAVHFHHTFKQACDQHHPEYYPVFKRWCDEYFYLKHRGETRGIGGLFLDYQDGQGSIYRGPEPHGEAASYSNQVGQLPSRTWEDIFALIQDCAGAFLSAYVPIVERRHGLEYGDRQRNFQLYRRGRYVEFNLVYDRGTIFGLQTNGRTESILMSLPPLVRWEYGYQPEPNSPEAELYETFLKPQDWINWKLTQASS</sequence>